<dbReference type="PANTHER" id="PTHR30487">
    <property type="entry name" value="TYPE 4 PREPILIN-LIKE PROTEINS LEADER PEPTIDE-PROCESSING ENZYME"/>
    <property type="match status" value="1"/>
</dbReference>
<keyword evidence="4 7" id="KW-0812">Transmembrane</keyword>
<dbReference type="Gene3D" id="1.20.120.1220">
    <property type="match status" value="1"/>
</dbReference>
<dbReference type="RefSeq" id="WP_119316388.1">
    <property type="nucleotide sequence ID" value="NZ_QXDL01000222.1"/>
</dbReference>
<evidence type="ECO:0000256" key="2">
    <source>
        <dbReference type="ARBA" id="ARBA00005801"/>
    </source>
</evidence>
<dbReference type="PANTHER" id="PTHR30487:SF0">
    <property type="entry name" value="PREPILIN LEADER PEPTIDASE_N-METHYLTRANSFERASE-RELATED"/>
    <property type="match status" value="1"/>
</dbReference>
<evidence type="ECO:0000256" key="5">
    <source>
        <dbReference type="ARBA" id="ARBA00022989"/>
    </source>
</evidence>
<dbReference type="AlphaFoldDB" id="A0A399E9R0"/>
<dbReference type="GO" id="GO:0006465">
    <property type="term" value="P:signal peptide processing"/>
    <property type="evidence" value="ECO:0007669"/>
    <property type="project" value="TreeGrafter"/>
</dbReference>
<accession>A0A399E9R0</accession>
<feature type="domain" description="Prepilin type IV endopeptidase peptidase" evidence="8">
    <location>
        <begin position="226"/>
        <end position="323"/>
    </location>
</feature>
<feature type="transmembrane region" description="Helical" evidence="7">
    <location>
        <begin position="131"/>
        <end position="149"/>
    </location>
</feature>
<dbReference type="InterPro" id="IPR010627">
    <property type="entry name" value="Prepilin_pept_A24_N"/>
</dbReference>
<feature type="transmembrane region" description="Helical" evidence="7">
    <location>
        <begin position="77"/>
        <end position="95"/>
    </location>
</feature>
<evidence type="ECO:0000259" key="8">
    <source>
        <dbReference type="Pfam" id="PF01478"/>
    </source>
</evidence>
<reference evidence="10 11" key="1">
    <citation type="submission" date="2018-08" db="EMBL/GenBank/DDBJ databases">
        <title>Meiothermus terrae DSM 26712 genome sequencing project.</title>
        <authorList>
            <person name="Da Costa M.S."/>
            <person name="Albuquerque L."/>
            <person name="Raposo P."/>
            <person name="Froufe H.J.C."/>
            <person name="Barroso C.S."/>
            <person name="Egas C."/>
        </authorList>
    </citation>
    <scope>NUCLEOTIDE SEQUENCE [LARGE SCALE GENOMIC DNA]</scope>
    <source>
        <strain evidence="10 11">DSM 26712</strain>
    </source>
</reference>
<feature type="transmembrane region" description="Helical" evidence="7">
    <location>
        <begin position="252"/>
        <end position="273"/>
    </location>
</feature>
<gene>
    <name evidence="10" type="primary">comC_2</name>
    <name evidence="10" type="ORF">Mterra_03487</name>
</gene>
<dbReference type="GO" id="GO:0005886">
    <property type="term" value="C:plasma membrane"/>
    <property type="evidence" value="ECO:0007669"/>
    <property type="project" value="UniProtKB-SubCell"/>
</dbReference>
<name>A0A399E9R0_9DEIN</name>
<dbReference type="InterPro" id="IPR000045">
    <property type="entry name" value="Prepilin_IV_endopep_pep"/>
</dbReference>
<comment type="subcellular location">
    <subcellularLocation>
        <location evidence="1">Cell membrane</location>
        <topology evidence="1">Multi-pass membrane protein</topology>
    </subcellularLocation>
</comment>
<keyword evidence="6 7" id="KW-0472">Membrane</keyword>
<feature type="transmembrane region" description="Helical" evidence="7">
    <location>
        <begin position="186"/>
        <end position="212"/>
    </location>
</feature>
<feature type="transmembrane region" description="Helical" evidence="7">
    <location>
        <begin position="101"/>
        <end position="119"/>
    </location>
</feature>
<dbReference type="InterPro" id="IPR050882">
    <property type="entry name" value="Prepilin_peptidase/N-MTase"/>
</dbReference>
<keyword evidence="11" id="KW-1185">Reference proteome</keyword>
<evidence type="ECO:0000313" key="11">
    <source>
        <dbReference type="Proteomes" id="UP000265715"/>
    </source>
</evidence>
<feature type="domain" description="Prepilin peptidase A24 N-terminal" evidence="9">
    <location>
        <begin position="12"/>
        <end position="93"/>
    </location>
</feature>
<dbReference type="Proteomes" id="UP000265715">
    <property type="component" value="Unassembled WGS sequence"/>
</dbReference>
<dbReference type="GO" id="GO:0004190">
    <property type="term" value="F:aspartic-type endopeptidase activity"/>
    <property type="evidence" value="ECO:0007669"/>
    <property type="project" value="InterPro"/>
</dbReference>
<organism evidence="10 11">
    <name type="scientific">Calidithermus terrae</name>
    <dbReference type="NCBI Taxonomy" id="1408545"/>
    <lineage>
        <taxon>Bacteria</taxon>
        <taxon>Thermotogati</taxon>
        <taxon>Deinococcota</taxon>
        <taxon>Deinococci</taxon>
        <taxon>Thermales</taxon>
        <taxon>Thermaceae</taxon>
        <taxon>Calidithermus</taxon>
    </lineage>
</organism>
<evidence type="ECO:0000313" key="10">
    <source>
        <dbReference type="EMBL" id="RIH80596.1"/>
    </source>
</evidence>
<feature type="transmembrane region" description="Helical" evidence="7">
    <location>
        <begin position="300"/>
        <end position="325"/>
    </location>
</feature>
<evidence type="ECO:0000256" key="6">
    <source>
        <dbReference type="ARBA" id="ARBA00023136"/>
    </source>
</evidence>
<evidence type="ECO:0000256" key="4">
    <source>
        <dbReference type="ARBA" id="ARBA00022692"/>
    </source>
</evidence>
<feature type="transmembrane region" description="Helical" evidence="7">
    <location>
        <begin position="224"/>
        <end position="245"/>
    </location>
</feature>
<feature type="transmembrane region" description="Helical" evidence="7">
    <location>
        <begin position="6"/>
        <end position="26"/>
    </location>
</feature>
<dbReference type="Pfam" id="PF01478">
    <property type="entry name" value="Peptidase_A24"/>
    <property type="match status" value="2"/>
</dbReference>
<evidence type="ECO:0000256" key="1">
    <source>
        <dbReference type="ARBA" id="ARBA00004651"/>
    </source>
</evidence>
<proteinExistence type="inferred from homology"/>
<comment type="caution">
    <text evidence="10">The sequence shown here is derived from an EMBL/GenBank/DDBJ whole genome shotgun (WGS) entry which is preliminary data.</text>
</comment>
<evidence type="ECO:0000259" key="9">
    <source>
        <dbReference type="Pfam" id="PF06750"/>
    </source>
</evidence>
<dbReference type="EMBL" id="QXDL01000222">
    <property type="protein sequence ID" value="RIH80596.1"/>
    <property type="molecule type" value="Genomic_DNA"/>
</dbReference>
<dbReference type="OrthoDB" id="9789291at2"/>
<feature type="domain" description="Prepilin type IV endopeptidase peptidase" evidence="8">
    <location>
        <begin position="105"/>
        <end position="214"/>
    </location>
</feature>
<protein>
    <submittedName>
        <fullName evidence="10">Type 4 prepilin-like proteins leader peptide-processing enzyme</fullName>
    </submittedName>
</protein>
<evidence type="ECO:0000256" key="7">
    <source>
        <dbReference type="SAM" id="Phobius"/>
    </source>
</evidence>
<feature type="transmembrane region" description="Helical" evidence="7">
    <location>
        <begin position="155"/>
        <end position="174"/>
    </location>
</feature>
<evidence type="ECO:0000256" key="3">
    <source>
        <dbReference type="ARBA" id="ARBA00022475"/>
    </source>
</evidence>
<keyword evidence="3" id="KW-1003">Cell membrane</keyword>
<dbReference type="Pfam" id="PF06750">
    <property type="entry name" value="A24_N_bact"/>
    <property type="match status" value="1"/>
</dbReference>
<keyword evidence="5 7" id="KW-1133">Transmembrane helix</keyword>
<feature type="transmembrane region" description="Helical" evidence="7">
    <location>
        <begin position="332"/>
        <end position="355"/>
    </location>
</feature>
<sequence length="362" mass="38083">MTSALLIVFAFVLGAVIGSFLNVVIYRVPARKSVVYPPSSCPSCGHRLGPAELVPIVSWALQRGRCKHCGASVSARYPAVEALTGLLFALAAWLRPEFPELLLIWAFIAILVALSFIDIDTYTVPDGINFGGLFLGLGAAALLAFPQPFGQALDAALICAGVIALIGSYGSLVVRRFRDGKREYPVGLHTLHLAAMVGAWFGPAAGLVAGFLNWALNARTKRVWALPDGLTLGLAALGPVVAYLVPAWPFDGLHGLFIAAGGLALTGGLYWAFQPEPEDDPDEVVVMGFGDVKLAGLLGAWLGVGPFLVGLMVAVVAGAVIGLALRERKVPFVPYLALGGLVAFFFGQDLIGWYLGYLGVGP</sequence>
<comment type="similarity">
    <text evidence="2">Belongs to the peptidase A24 family.</text>
</comment>